<dbReference type="InterPro" id="IPR002925">
    <property type="entry name" value="Dienelactn_hydro"/>
</dbReference>
<dbReference type="SUPFAM" id="SSF53474">
    <property type="entry name" value="alpha/beta-Hydrolases"/>
    <property type="match status" value="1"/>
</dbReference>
<reference evidence="3 4" key="1">
    <citation type="submission" date="2018-12" db="EMBL/GenBank/DDBJ databases">
        <authorList>
            <person name="Toschakov S.V."/>
        </authorList>
    </citation>
    <scope>NUCLEOTIDE SEQUENCE [LARGE SCALE GENOMIC DNA]</scope>
    <source>
        <strain evidence="3 4">GM2012</strain>
    </source>
</reference>
<feature type="domain" description="Dienelactone hydrolase" evidence="2">
    <location>
        <begin position="109"/>
        <end position="255"/>
    </location>
</feature>
<protein>
    <submittedName>
        <fullName evidence="3">Acetylxylan esterase</fullName>
    </submittedName>
</protein>
<evidence type="ECO:0000256" key="1">
    <source>
        <dbReference type="SAM" id="SignalP"/>
    </source>
</evidence>
<comment type="caution">
    <text evidence="3">The sequence shown here is derived from an EMBL/GenBank/DDBJ whole genome shotgun (WGS) entry which is preliminary data.</text>
</comment>
<dbReference type="InterPro" id="IPR029058">
    <property type="entry name" value="AB_hydrolase_fold"/>
</dbReference>
<dbReference type="InterPro" id="IPR050261">
    <property type="entry name" value="FrsA_esterase"/>
</dbReference>
<dbReference type="GO" id="GO:0016787">
    <property type="term" value="F:hydrolase activity"/>
    <property type="evidence" value="ECO:0007669"/>
    <property type="project" value="InterPro"/>
</dbReference>
<evidence type="ECO:0000313" key="3">
    <source>
        <dbReference type="EMBL" id="RUL86206.1"/>
    </source>
</evidence>
<accession>A0A432MHC5</accession>
<evidence type="ECO:0000259" key="2">
    <source>
        <dbReference type="Pfam" id="PF01738"/>
    </source>
</evidence>
<dbReference type="AlphaFoldDB" id="A0A432MHC5"/>
<sequence>MPRTPALLLIPLAVLASTTARSADDPPLAEYFLAEVDRITTEPLLGIDSLDQWQARRPELQRRLRSMIGLDPIPERTDLKVEIRGTVERPDFVVERLLYQSSPGLYVTANLYRPKQVDGKLPAVLYVCGHASVVQDGVIYGCKAHYQHHAAWYAANGYVCLVVDTLQLGEIPGLHHGTYREGKWWWQSLGYTPTGIEVWNAIRAVDYLQSRPEVDPDRIGVSGRSGGGAISWYLGAVDDRLAAVIPVAGITDLHDHLVEGGPTGDYPNGVVEGHCDCMYLVNTDRWDFDVVAALVAPKPLLVENTDRDPIFPEAGVRRIYEQLQKVYSWYDASDRLGLVVGEGGHQDTEEIRHPSYAFMNTWLKGEPTDPADIDEPDRHVPIELLKVLEPDEPIPADSRNASIDESFVPAAEPPPVPATESEWQILRDRWMSLLRTEVFAGWPDEDAAGPLDAEIAFEREVPVLDRRARAIDFTAQPGIRLRAYLTWPANQDAPAGPARVLVLGEDSWDDLLPWVELIEGRADDAQQDELRQLLARIEDPQSPQEILSEHPFLFLLAAAADPGPLAIVLPRGVGPSSWEDGRQDTHIRRRFALLGQTLDGMRAFDVRRALGALASPEAGLGAESPRFVLYARGEAVPVALWAAVFEPEDSVVMVALFDPPSSIRDGPAFLNLSRVLDPPQAVALLGPRLVLIQGDEPGAYSWVIEAARSLGTGLLPRIVGLEAP</sequence>
<dbReference type="EMBL" id="RYZH01000033">
    <property type="protein sequence ID" value="RUL86206.1"/>
    <property type="molecule type" value="Genomic_DNA"/>
</dbReference>
<feature type="signal peptide" evidence="1">
    <location>
        <begin position="1"/>
        <end position="22"/>
    </location>
</feature>
<dbReference type="Proteomes" id="UP000280296">
    <property type="component" value="Unassembled WGS sequence"/>
</dbReference>
<dbReference type="PANTHER" id="PTHR22946:SF8">
    <property type="entry name" value="ACETYL XYLAN ESTERASE DOMAIN-CONTAINING PROTEIN"/>
    <property type="match status" value="1"/>
</dbReference>
<keyword evidence="4" id="KW-1185">Reference proteome</keyword>
<evidence type="ECO:0000313" key="4">
    <source>
        <dbReference type="Proteomes" id="UP000280296"/>
    </source>
</evidence>
<dbReference type="PANTHER" id="PTHR22946">
    <property type="entry name" value="DIENELACTONE HYDROLASE DOMAIN-CONTAINING PROTEIN-RELATED"/>
    <property type="match status" value="1"/>
</dbReference>
<reference evidence="3 4" key="2">
    <citation type="submission" date="2019-01" db="EMBL/GenBank/DDBJ databases">
        <title>Tautonia sociabilis, a novel thermotolerant planctomycete of Isosphaeraceae family, isolated from a 4000 m deep subterranean habitat.</title>
        <authorList>
            <person name="Kovaleva O.L."/>
            <person name="Elcheninov A.G."/>
            <person name="Van Heerden E."/>
            <person name="Toshchakov S.V."/>
            <person name="Novikov A."/>
            <person name="Bonch-Osmolovskaya E.A."/>
            <person name="Kublanov I.V."/>
        </authorList>
    </citation>
    <scope>NUCLEOTIDE SEQUENCE [LARGE SCALE GENOMIC DNA]</scope>
    <source>
        <strain evidence="3 4">GM2012</strain>
    </source>
</reference>
<proteinExistence type="predicted"/>
<gene>
    <name evidence="3" type="ORF">TsocGM_16735</name>
</gene>
<feature type="chain" id="PRO_5019357978" evidence="1">
    <location>
        <begin position="23"/>
        <end position="724"/>
    </location>
</feature>
<keyword evidence="1" id="KW-0732">Signal</keyword>
<dbReference type="Gene3D" id="3.40.50.1820">
    <property type="entry name" value="alpha/beta hydrolase"/>
    <property type="match status" value="2"/>
</dbReference>
<organism evidence="3 4">
    <name type="scientific">Tautonia sociabilis</name>
    <dbReference type="NCBI Taxonomy" id="2080755"/>
    <lineage>
        <taxon>Bacteria</taxon>
        <taxon>Pseudomonadati</taxon>
        <taxon>Planctomycetota</taxon>
        <taxon>Planctomycetia</taxon>
        <taxon>Isosphaerales</taxon>
        <taxon>Isosphaeraceae</taxon>
        <taxon>Tautonia</taxon>
    </lineage>
</organism>
<dbReference type="OrthoDB" id="247570at2"/>
<name>A0A432MHC5_9BACT</name>
<dbReference type="Pfam" id="PF01738">
    <property type="entry name" value="DLH"/>
    <property type="match status" value="1"/>
</dbReference>
<dbReference type="RefSeq" id="WP_126726605.1">
    <property type="nucleotide sequence ID" value="NZ_RYZH01000033.1"/>
</dbReference>